<dbReference type="SUPFAM" id="SSF101874">
    <property type="entry name" value="YceI-like"/>
    <property type="match status" value="1"/>
</dbReference>
<dbReference type="SMART" id="SM00867">
    <property type="entry name" value="YceI"/>
    <property type="match status" value="1"/>
</dbReference>
<sequence>MLRFLSVSLLAFVVFAAPAFAKTYDLDPAHTTIGFSARHMVISNVSGKFEKFSGSFDIDDKGALTKASATMEVASINTGVEKRDKHLKSPDFFDAGKFPKITFVSKKITHKGNDYTVIGDMTIKNITKPVTLKGELMGTAVGFGGEHRAGFHAEGKINRKDFGVNFNAMLETGGLVVSDQVKIVLDIEGIMKK</sequence>
<dbReference type="EMBL" id="UOGB01000175">
    <property type="protein sequence ID" value="VAX20308.1"/>
    <property type="molecule type" value="Genomic_DNA"/>
</dbReference>
<reference evidence="2" key="1">
    <citation type="submission" date="2018-06" db="EMBL/GenBank/DDBJ databases">
        <authorList>
            <person name="Zhirakovskaya E."/>
        </authorList>
    </citation>
    <scope>NUCLEOTIDE SEQUENCE</scope>
</reference>
<evidence type="ECO:0000259" key="1">
    <source>
        <dbReference type="SMART" id="SM00867"/>
    </source>
</evidence>
<dbReference type="AlphaFoldDB" id="A0A3B1C8W2"/>
<dbReference type="Pfam" id="PF04264">
    <property type="entry name" value="YceI"/>
    <property type="match status" value="1"/>
</dbReference>
<evidence type="ECO:0000313" key="2">
    <source>
        <dbReference type="EMBL" id="VAX20308.1"/>
    </source>
</evidence>
<dbReference type="InterPro" id="IPR007372">
    <property type="entry name" value="Lipid/polyisoprenoid-bd_YceI"/>
</dbReference>
<accession>A0A3B1C8W2</accession>
<dbReference type="PANTHER" id="PTHR34406">
    <property type="entry name" value="PROTEIN YCEI"/>
    <property type="match status" value="1"/>
</dbReference>
<feature type="domain" description="Lipid/polyisoprenoid-binding YceI-like" evidence="1">
    <location>
        <begin position="23"/>
        <end position="190"/>
    </location>
</feature>
<protein>
    <submittedName>
        <fullName evidence="2">Protein yceI</fullName>
    </submittedName>
</protein>
<dbReference type="PANTHER" id="PTHR34406:SF1">
    <property type="entry name" value="PROTEIN YCEI"/>
    <property type="match status" value="1"/>
</dbReference>
<organism evidence="2">
    <name type="scientific">hydrothermal vent metagenome</name>
    <dbReference type="NCBI Taxonomy" id="652676"/>
    <lineage>
        <taxon>unclassified sequences</taxon>
        <taxon>metagenomes</taxon>
        <taxon>ecological metagenomes</taxon>
    </lineage>
</organism>
<dbReference type="InterPro" id="IPR036761">
    <property type="entry name" value="TTHA0802/YceI-like_sf"/>
</dbReference>
<name>A0A3B1C8W2_9ZZZZ</name>
<proteinExistence type="predicted"/>
<dbReference type="Gene3D" id="2.40.128.110">
    <property type="entry name" value="Lipid/polyisoprenoid-binding, YceI-like"/>
    <property type="match status" value="1"/>
</dbReference>
<gene>
    <name evidence="2" type="ORF">MNBD_NITROSPINAE03-2005</name>
</gene>